<organism evidence="1 2">
    <name type="scientific">Morella rubra</name>
    <name type="common">Chinese bayberry</name>
    <dbReference type="NCBI Taxonomy" id="262757"/>
    <lineage>
        <taxon>Eukaryota</taxon>
        <taxon>Viridiplantae</taxon>
        <taxon>Streptophyta</taxon>
        <taxon>Embryophyta</taxon>
        <taxon>Tracheophyta</taxon>
        <taxon>Spermatophyta</taxon>
        <taxon>Magnoliopsida</taxon>
        <taxon>eudicotyledons</taxon>
        <taxon>Gunneridae</taxon>
        <taxon>Pentapetalae</taxon>
        <taxon>rosids</taxon>
        <taxon>fabids</taxon>
        <taxon>Fagales</taxon>
        <taxon>Myricaceae</taxon>
        <taxon>Morella</taxon>
    </lineage>
</organism>
<protein>
    <submittedName>
        <fullName evidence="1">Uncharacterized protein</fullName>
    </submittedName>
</protein>
<sequence>MLLIFLSPMGSSTETSYHTVGNKNMIQGPVDLTFLSALAWSLWLILQSELLKRYTSKLRLATLQSHLSSMQATVVETAL</sequence>
<proteinExistence type="predicted"/>
<dbReference type="Proteomes" id="UP000516437">
    <property type="component" value="Chromosome 4"/>
</dbReference>
<evidence type="ECO:0000313" key="2">
    <source>
        <dbReference type="Proteomes" id="UP000516437"/>
    </source>
</evidence>
<gene>
    <name evidence="1" type="ORF">CJ030_MR4G017911</name>
</gene>
<dbReference type="AlphaFoldDB" id="A0A6A1VRM4"/>
<accession>A0A6A1VRM4</accession>
<comment type="caution">
    <text evidence="1">The sequence shown here is derived from an EMBL/GenBank/DDBJ whole genome shotgun (WGS) entry which is preliminary data.</text>
</comment>
<dbReference type="EMBL" id="RXIC02000022">
    <property type="protein sequence ID" value="KAB1215561.1"/>
    <property type="molecule type" value="Genomic_DNA"/>
</dbReference>
<name>A0A6A1VRM4_9ROSI</name>
<reference evidence="1 2" key="1">
    <citation type="journal article" date="2019" name="Plant Biotechnol. J.">
        <title>The red bayberry genome and genetic basis of sex determination.</title>
        <authorList>
            <person name="Jia H.M."/>
            <person name="Jia H.J."/>
            <person name="Cai Q.L."/>
            <person name="Wang Y."/>
            <person name="Zhao H.B."/>
            <person name="Yang W.F."/>
            <person name="Wang G.Y."/>
            <person name="Li Y.H."/>
            <person name="Zhan D.L."/>
            <person name="Shen Y.T."/>
            <person name="Niu Q.F."/>
            <person name="Chang L."/>
            <person name="Qiu J."/>
            <person name="Zhao L."/>
            <person name="Xie H.B."/>
            <person name="Fu W.Y."/>
            <person name="Jin J."/>
            <person name="Li X.W."/>
            <person name="Jiao Y."/>
            <person name="Zhou C.C."/>
            <person name="Tu T."/>
            <person name="Chai C.Y."/>
            <person name="Gao J.L."/>
            <person name="Fan L.J."/>
            <person name="van de Weg E."/>
            <person name="Wang J.Y."/>
            <person name="Gao Z.S."/>
        </authorList>
    </citation>
    <scope>NUCLEOTIDE SEQUENCE [LARGE SCALE GENOMIC DNA]</scope>
    <source>
        <tissue evidence="1">Leaves</tissue>
    </source>
</reference>
<keyword evidence="2" id="KW-1185">Reference proteome</keyword>
<evidence type="ECO:0000313" key="1">
    <source>
        <dbReference type="EMBL" id="KAB1215561.1"/>
    </source>
</evidence>